<evidence type="ECO:0000256" key="3">
    <source>
        <dbReference type="ARBA" id="ARBA00022475"/>
    </source>
</evidence>
<keyword evidence="10" id="KW-1185">Reference proteome</keyword>
<keyword evidence="5 7" id="KW-1133">Transmembrane helix</keyword>
<evidence type="ECO:0000256" key="1">
    <source>
        <dbReference type="ARBA" id="ARBA00004651"/>
    </source>
</evidence>
<feature type="transmembrane region" description="Helical" evidence="7">
    <location>
        <begin position="232"/>
        <end position="250"/>
    </location>
</feature>
<dbReference type="GeneID" id="89333558"/>
<dbReference type="InterPro" id="IPR037185">
    <property type="entry name" value="EmrE-like"/>
</dbReference>
<feature type="transmembrane region" description="Helical" evidence="7">
    <location>
        <begin position="110"/>
        <end position="129"/>
    </location>
</feature>
<evidence type="ECO:0000256" key="4">
    <source>
        <dbReference type="ARBA" id="ARBA00022692"/>
    </source>
</evidence>
<feature type="domain" description="EamA" evidence="8">
    <location>
        <begin position="22"/>
        <end position="152"/>
    </location>
</feature>
<evidence type="ECO:0000256" key="5">
    <source>
        <dbReference type="ARBA" id="ARBA00022989"/>
    </source>
</evidence>
<comment type="subcellular location">
    <subcellularLocation>
        <location evidence="1">Cell membrane</location>
        <topology evidence="1">Multi-pass membrane protein</topology>
    </subcellularLocation>
</comment>
<keyword evidence="4 7" id="KW-0812">Transmembrane</keyword>
<feature type="transmembrane region" description="Helical" evidence="7">
    <location>
        <begin position="52"/>
        <end position="71"/>
    </location>
</feature>
<feature type="transmembrane region" description="Helical" evidence="7">
    <location>
        <begin position="287"/>
        <end position="304"/>
    </location>
</feature>
<protein>
    <submittedName>
        <fullName evidence="9">DMT family transporter</fullName>
    </submittedName>
</protein>
<keyword evidence="3" id="KW-1003">Cell membrane</keyword>
<feature type="transmembrane region" description="Helical" evidence="7">
    <location>
        <begin position="168"/>
        <end position="187"/>
    </location>
</feature>
<dbReference type="Pfam" id="PF00892">
    <property type="entry name" value="EamA"/>
    <property type="match status" value="2"/>
</dbReference>
<feature type="transmembrane region" description="Helical" evidence="7">
    <location>
        <begin position="199"/>
        <end position="220"/>
    </location>
</feature>
<comment type="similarity">
    <text evidence="2">Belongs to the EamA transporter family.</text>
</comment>
<feature type="transmembrane region" description="Helical" evidence="7">
    <location>
        <begin position="21"/>
        <end position="40"/>
    </location>
</feature>
<feature type="transmembrane region" description="Helical" evidence="7">
    <location>
        <begin position="136"/>
        <end position="156"/>
    </location>
</feature>
<dbReference type="EMBL" id="VYVN01000014">
    <property type="protein sequence ID" value="KAA9239714.1"/>
    <property type="molecule type" value="Genomic_DNA"/>
</dbReference>
<feature type="transmembrane region" description="Helical" evidence="7">
    <location>
        <begin position="83"/>
        <end position="104"/>
    </location>
</feature>
<dbReference type="Proteomes" id="UP000326476">
    <property type="component" value="Unassembled WGS sequence"/>
</dbReference>
<proteinExistence type="inferred from homology"/>
<accession>A0A2I1LA03</accession>
<comment type="caution">
    <text evidence="9">The sequence shown here is derived from an EMBL/GenBank/DDBJ whole genome shotgun (WGS) entry which is preliminary data.</text>
</comment>
<feature type="domain" description="EamA" evidence="8">
    <location>
        <begin position="170"/>
        <end position="303"/>
    </location>
</feature>
<evidence type="ECO:0000313" key="9">
    <source>
        <dbReference type="EMBL" id="KAA9239714.1"/>
    </source>
</evidence>
<dbReference type="PANTHER" id="PTHR42920:SF5">
    <property type="entry name" value="EAMA DOMAIN-CONTAINING PROTEIN"/>
    <property type="match status" value="1"/>
</dbReference>
<evidence type="ECO:0000313" key="10">
    <source>
        <dbReference type="Proteomes" id="UP000326476"/>
    </source>
</evidence>
<evidence type="ECO:0000259" key="8">
    <source>
        <dbReference type="Pfam" id="PF00892"/>
    </source>
</evidence>
<evidence type="ECO:0000256" key="7">
    <source>
        <dbReference type="SAM" id="Phobius"/>
    </source>
</evidence>
<dbReference type="PANTHER" id="PTHR42920">
    <property type="entry name" value="OS03G0707200 PROTEIN-RELATED"/>
    <property type="match status" value="1"/>
</dbReference>
<dbReference type="InterPro" id="IPR000620">
    <property type="entry name" value="EamA_dom"/>
</dbReference>
<evidence type="ECO:0000256" key="2">
    <source>
        <dbReference type="ARBA" id="ARBA00007362"/>
    </source>
</evidence>
<reference evidence="10" key="1">
    <citation type="submission" date="2019-09" db="EMBL/GenBank/DDBJ databases">
        <title>Draft genome sequence assemblies of isolates from the urinary tract.</title>
        <authorList>
            <person name="Mores C.R."/>
            <person name="Putonti C."/>
            <person name="Wolfe A.J."/>
        </authorList>
    </citation>
    <scope>NUCLEOTIDE SEQUENCE [LARGE SCALE GENOMIC DNA]</scope>
    <source>
        <strain evidence="10">UMB8614</strain>
    </source>
</reference>
<evidence type="ECO:0000256" key="6">
    <source>
        <dbReference type="ARBA" id="ARBA00023136"/>
    </source>
</evidence>
<keyword evidence="6 7" id="KW-0472">Membrane</keyword>
<feature type="transmembrane region" description="Helical" evidence="7">
    <location>
        <begin position="262"/>
        <end position="281"/>
    </location>
</feature>
<dbReference type="InterPro" id="IPR051258">
    <property type="entry name" value="Diverse_Substrate_Transporter"/>
</dbReference>
<organism evidence="9 10">
    <name type="scientific">Aerococcus tenax</name>
    <dbReference type="NCBI Taxonomy" id="3078812"/>
    <lineage>
        <taxon>Bacteria</taxon>
        <taxon>Bacillati</taxon>
        <taxon>Bacillota</taxon>
        <taxon>Bacilli</taxon>
        <taxon>Lactobacillales</taxon>
        <taxon>Aerococcaceae</taxon>
        <taxon>Aerococcus</taxon>
    </lineage>
</organism>
<dbReference type="RefSeq" id="WP_082888611.1">
    <property type="nucleotide sequence ID" value="NZ_CAJHLU010000008.1"/>
</dbReference>
<sequence>MKEENQTANQPAPQKKKKNKKLGNLLLLVVAFLWGSSLTVVKGAQDYVNPNMILAIRFSVAALVLAIIFWKKIRDMTKDDLKSGVSIGVFLFIAYSIQTVGVGYTDPGRSAFLSASYCVLVPFISWIVLKNRPDKFNMIAAAFCIVGIYFVSMAGGAENSVLGQGREAILGDALALLSGLFFASHIVAVTKFSKGKDPYLMTILQFITAAVLSGLTTLFFEDNSNLVIGQRTFLELAYLAIMCTAVALLFQNVGQKYTDETSAALILSLESVFGILIPVALGVETLTVYKTIGFVMIFVAILISETKLSFLFSDSKEE</sequence>
<gene>
    <name evidence="9" type="ORF">F6I34_06150</name>
</gene>
<dbReference type="SUPFAM" id="SSF103481">
    <property type="entry name" value="Multidrug resistance efflux transporter EmrE"/>
    <property type="match status" value="2"/>
</dbReference>
<dbReference type="GO" id="GO:0005886">
    <property type="term" value="C:plasma membrane"/>
    <property type="evidence" value="ECO:0007669"/>
    <property type="project" value="UniProtKB-SubCell"/>
</dbReference>
<dbReference type="AlphaFoldDB" id="A0A2I1LA03"/>
<name>A0A2I1LA03_9LACT</name>